<dbReference type="OrthoDB" id="9840048at2"/>
<dbReference type="AlphaFoldDB" id="A0A1H6H7E6"/>
<organism evidence="1 2">
    <name type="scientific">Magnetospirillum fulvum</name>
    <name type="common">Rhodospirillum fulvum</name>
    <dbReference type="NCBI Taxonomy" id="1082"/>
    <lineage>
        <taxon>Bacteria</taxon>
        <taxon>Pseudomonadati</taxon>
        <taxon>Pseudomonadota</taxon>
        <taxon>Alphaproteobacteria</taxon>
        <taxon>Rhodospirillales</taxon>
        <taxon>Rhodospirillaceae</taxon>
        <taxon>Magnetospirillum</taxon>
    </lineage>
</organism>
<sequence length="96" mass="10877">MFRRDIILRQPQDAVRELARFRAGLDRSGLPDVTAALLAEQVESTLLQFQSQMSIPHVKKIVADRVLEGDGYRVSIEIRLGRESLLAKVMRLFRGG</sequence>
<evidence type="ECO:0000313" key="2">
    <source>
        <dbReference type="Proteomes" id="UP000182983"/>
    </source>
</evidence>
<dbReference type="Proteomes" id="UP000182983">
    <property type="component" value="Unassembled WGS sequence"/>
</dbReference>
<dbReference type="EMBL" id="FNWO01000004">
    <property type="protein sequence ID" value="SEH31711.1"/>
    <property type="molecule type" value="Genomic_DNA"/>
</dbReference>
<protein>
    <submittedName>
        <fullName evidence="1">Uncharacterized protein</fullName>
    </submittedName>
</protein>
<dbReference type="RefSeq" id="WP_074766399.1">
    <property type="nucleotide sequence ID" value="NZ_FNWO01000004.1"/>
</dbReference>
<evidence type="ECO:0000313" key="1">
    <source>
        <dbReference type="EMBL" id="SEH31711.1"/>
    </source>
</evidence>
<reference evidence="2" key="1">
    <citation type="submission" date="2016-10" db="EMBL/GenBank/DDBJ databases">
        <authorList>
            <person name="Varghese N."/>
            <person name="Submissions S."/>
        </authorList>
    </citation>
    <scope>NUCLEOTIDE SEQUENCE [LARGE SCALE GENOMIC DNA]</scope>
    <source>
        <strain evidence="2">DSM 13234</strain>
    </source>
</reference>
<proteinExistence type="predicted"/>
<keyword evidence="2" id="KW-1185">Reference proteome</keyword>
<accession>A0A1H6H7E6</accession>
<name>A0A1H6H7E6_MAGFU</name>
<gene>
    <name evidence="1" type="ORF">SAMN04244559_01113</name>
</gene>